<evidence type="ECO:0000313" key="5">
    <source>
        <dbReference type="Proteomes" id="UP001500582"/>
    </source>
</evidence>
<accession>A0ABP8H4Q0</accession>
<dbReference type="Pfam" id="PF13439">
    <property type="entry name" value="Glyco_transf_4"/>
    <property type="match status" value="1"/>
</dbReference>
<feature type="domain" description="Glycosyl transferase family 1" evidence="2">
    <location>
        <begin position="180"/>
        <end position="310"/>
    </location>
</feature>
<dbReference type="SUPFAM" id="SSF53756">
    <property type="entry name" value="UDP-Glycosyltransferase/glycogen phosphorylase"/>
    <property type="match status" value="1"/>
</dbReference>
<name>A0ABP8H4Q0_9SPHI</name>
<protein>
    <recommendedName>
        <fullName evidence="6">Glycosyltransferase involved in cell wall biosynthesis</fullName>
    </recommendedName>
</protein>
<evidence type="ECO:0000259" key="2">
    <source>
        <dbReference type="Pfam" id="PF00534"/>
    </source>
</evidence>
<keyword evidence="1" id="KW-0808">Transferase</keyword>
<dbReference type="Gene3D" id="3.40.50.2000">
    <property type="entry name" value="Glycogen Phosphorylase B"/>
    <property type="match status" value="2"/>
</dbReference>
<dbReference type="PANTHER" id="PTHR46401:SF2">
    <property type="entry name" value="GLYCOSYLTRANSFERASE WBBK-RELATED"/>
    <property type="match status" value="1"/>
</dbReference>
<feature type="domain" description="Glycosyltransferase subfamily 4-like N-terminal" evidence="3">
    <location>
        <begin position="88"/>
        <end position="165"/>
    </location>
</feature>
<organism evidence="4 5">
    <name type="scientific">Mucilaginibacter gynuensis</name>
    <dbReference type="NCBI Taxonomy" id="1302236"/>
    <lineage>
        <taxon>Bacteria</taxon>
        <taxon>Pseudomonadati</taxon>
        <taxon>Bacteroidota</taxon>
        <taxon>Sphingobacteriia</taxon>
        <taxon>Sphingobacteriales</taxon>
        <taxon>Sphingobacteriaceae</taxon>
        <taxon>Mucilaginibacter</taxon>
    </lineage>
</organism>
<dbReference type="EMBL" id="BAABFT010000014">
    <property type="protein sequence ID" value="GAA4334335.1"/>
    <property type="molecule type" value="Genomic_DNA"/>
</dbReference>
<comment type="caution">
    <text evidence="4">The sequence shown here is derived from an EMBL/GenBank/DDBJ whole genome shotgun (WGS) entry which is preliminary data.</text>
</comment>
<dbReference type="InterPro" id="IPR028098">
    <property type="entry name" value="Glyco_trans_4-like_N"/>
</dbReference>
<dbReference type="PANTHER" id="PTHR46401">
    <property type="entry name" value="GLYCOSYLTRANSFERASE WBBK-RELATED"/>
    <property type="match status" value="1"/>
</dbReference>
<dbReference type="InterPro" id="IPR001296">
    <property type="entry name" value="Glyco_trans_1"/>
</dbReference>
<keyword evidence="5" id="KW-1185">Reference proteome</keyword>
<sequence>MAQKPKVLLTFDSMKYPNSGFFYFGKSLGDALLEQNHDQFDLTYYLHKRASYQFDGKVKVQYLSKLHKLYYPQRNNYALFHFTDQYCRLHPQRTGGKKILTIHDINPVHEKTKSAAKINKHLNKLRRYIKLCNKVVTISNFVAQDIISYIPEAAEKIQVIYNGADRLTVKPGHTPAYIPQRKFLFTIGHVSAKKNFHVLPALLHNNDLELVIAGIETPYKDKIMAEAAKYNCTDRVIITGPVSDDDKAWYYQQCEAFVFPSIAEGFGLPVIEAMHFGKPVFLSTHTSLPEIGGDAAWYFESFDADAMQAVYNKGMAEYNRADLTPKIIAHANRFDWKETARQYLQLYADCLAGIIK</sequence>
<evidence type="ECO:0000259" key="3">
    <source>
        <dbReference type="Pfam" id="PF13439"/>
    </source>
</evidence>
<dbReference type="Proteomes" id="UP001500582">
    <property type="component" value="Unassembled WGS sequence"/>
</dbReference>
<evidence type="ECO:0008006" key="6">
    <source>
        <dbReference type="Google" id="ProtNLM"/>
    </source>
</evidence>
<proteinExistence type="predicted"/>
<dbReference type="CDD" id="cd03809">
    <property type="entry name" value="GT4_MtfB-like"/>
    <property type="match status" value="1"/>
</dbReference>
<gene>
    <name evidence="4" type="ORF">GCM10023149_41640</name>
</gene>
<dbReference type="RefSeq" id="WP_345213109.1">
    <property type="nucleotide sequence ID" value="NZ_BAABFT010000014.1"/>
</dbReference>
<reference evidence="5" key="1">
    <citation type="journal article" date="2019" name="Int. J. Syst. Evol. Microbiol.">
        <title>The Global Catalogue of Microorganisms (GCM) 10K type strain sequencing project: providing services to taxonomists for standard genome sequencing and annotation.</title>
        <authorList>
            <consortium name="The Broad Institute Genomics Platform"/>
            <consortium name="The Broad Institute Genome Sequencing Center for Infectious Disease"/>
            <person name="Wu L."/>
            <person name="Ma J."/>
        </authorList>
    </citation>
    <scope>NUCLEOTIDE SEQUENCE [LARGE SCALE GENOMIC DNA]</scope>
    <source>
        <strain evidence="5">JCM 17705</strain>
    </source>
</reference>
<dbReference type="Pfam" id="PF00534">
    <property type="entry name" value="Glycos_transf_1"/>
    <property type="match status" value="1"/>
</dbReference>
<evidence type="ECO:0000256" key="1">
    <source>
        <dbReference type="ARBA" id="ARBA00022679"/>
    </source>
</evidence>
<evidence type="ECO:0000313" key="4">
    <source>
        <dbReference type="EMBL" id="GAA4334335.1"/>
    </source>
</evidence>